<organism evidence="2 3">
    <name type="scientific">Rhizobium puerariae</name>
    <dbReference type="NCBI Taxonomy" id="1585791"/>
    <lineage>
        <taxon>Bacteria</taxon>
        <taxon>Pseudomonadati</taxon>
        <taxon>Pseudomonadota</taxon>
        <taxon>Alphaproteobacteria</taxon>
        <taxon>Hyphomicrobiales</taxon>
        <taxon>Rhizobiaceae</taxon>
        <taxon>Rhizobium/Agrobacterium group</taxon>
        <taxon>Rhizobium</taxon>
    </lineage>
</organism>
<feature type="region of interest" description="Disordered" evidence="1">
    <location>
        <begin position="83"/>
        <end position="104"/>
    </location>
</feature>
<name>A0ABV6AKY5_9HYPH</name>
<protein>
    <submittedName>
        <fullName evidence="2">Type II toxin-antitoxin system ParD family antitoxin</fullName>
    </submittedName>
</protein>
<dbReference type="Proteomes" id="UP001589692">
    <property type="component" value="Unassembled WGS sequence"/>
</dbReference>
<keyword evidence="3" id="KW-1185">Reference proteome</keyword>
<gene>
    <name evidence="2" type="ORF">ACFFP0_20360</name>
</gene>
<dbReference type="NCBIfam" id="TIGR02606">
    <property type="entry name" value="antidote_CC2985"/>
    <property type="match status" value="1"/>
</dbReference>
<dbReference type="PANTHER" id="PTHR36582">
    <property type="entry name" value="ANTITOXIN PARD"/>
    <property type="match status" value="1"/>
</dbReference>
<dbReference type="Pfam" id="PF03693">
    <property type="entry name" value="ParD_antitoxin"/>
    <property type="match status" value="1"/>
</dbReference>
<dbReference type="InterPro" id="IPR022789">
    <property type="entry name" value="ParD"/>
</dbReference>
<dbReference type="PANTHER" id="PTHR36582:SF2">
    <property type="entry name" value="ANTITOXIN PARD"/>
    <property type="match status" value="1"/>
</dbReference>
<evidence type="ECO:0000313" key="2">
    <source>
        <dbReference type="EMBL" id="MFB9951207.1"/>
    </source>
</evidence>
<comment type="caution">
    <text evidence="2">The sequence shown here is derived from an EMBL/GenBank/DDBJ whole genome shotgun (WGS) entry which is preliminary data.</text>
</comment>
<dbReference type="RefSeq" id="WP_377264025.1">
    <property type="nucleotide sequence ID" value="NZ_JBHMAA010000024.1"/>
</dbReference>
<proteinExistence type="predicted"/>
<dbReference type="EMBL" id="JBHMAA010000024">
    <property type="protein sequence ID" value="MFB9951207.1"/>
    <property type="molecule type" value="Genomic_DNA"/>
</dbReference>
<evidence type="ECO:0000313" key="3">
    <source>
        <dbReference type="Proteomes" id="UP001589692"/>
    </source>
</evidence>
<dbReference type="InterPro" id="IPR038296">
    <property type="entry name" value="ParD_sf"/>
</dbReference>
<evidence type="ECO:0000256" key="1">
    <source>
        <dbReference type="SAM" id="MobiDB-lite"/>
    </source>
</evidence>
<dbReference type="Gene3D" id="6.10.10.120">
    <property type="entry name" value="Antitoxin ParD1-like"/>
    <property type="match status" value="1"/>
</dbReference>
<accession>A0ABV6AKY5</accession>
<sequence length="104" mass="11459">MTEIHLSDEDRAFIEEQVKTGVYKDADEVVAAGLRLLGSEEGELQELSRLIQEGIDDVEAGRVVQFESAEELTAHILKMAEERKNAVAPTGNVPKGAERSSRHL</sequence>
<reference evidence="2 3" key="1">
    <citation type="submission" date="2024-09" db="EMBL/GenBank/DDBJ databases">
        <authorList>
            <person name="Sun Q."/>
            <person name="Mori K."/>
        </authorList>
    </citation>
    <scope>NUCLEOTIDE SEQUENCE [LARGE SCALE GENOMIC DNA]</scope>
    <source>
        <strain evidence="2 3">TBRC 4938</strain>
    </source>
</reference>